<feature type="transmembrane region" description="Helical" evidence="1">
    <location>
        <begin position="145"/>
        <end position="166"/>
    </location>
</feature>
<name>A0A3E2XMZ7_9FIRM</name>
<organism evidence="2 3">
    <name type="scientific">Coprococcus catus</name>
    <dbReference type="NCBI Taxonomy" id="116085"/>
    <lineage>
        <taxon>Bacteria</taxon>
        <taxon>Bacillati</taxon>
        <taxon>Bacillota</taxon>
        <taxon>Clostridia</taxon>
        <taxon>Lachnospirales</taxon>
        <taxon>Lachnospiraceae</taxon>
        <taxon>Coprococcus</taxon>
    </lineage>
</organism>
<evidence type="ECO:0000256" key="1">
    <source>
        <dbReference type="SAM" id="Phobius"/>
    </source>
</evidence>
<keyword evidence="3" id="KW-1185">Reference proteome</keyword>
<dbReference type="OrthoDB" id="1645614at2"/>
<dbReference type="AlphaFoldDB" id="A0A3E2XMZ7"/>
<feature type="transmembrane region" description="Helical" evidence="1">
    <location>
        <begin position="199"/>
        <end position="223"/>
    </location>
</feature>
<feature type="transmembrane region" description="Helical" evidence="1">
    <location>
        <begin position="79"/>
        <end position="103"/>
    </location>
</feature>
<keyword evidence="1" id="KW-0472">Membrane</keyword>
<gene>
    <name evidence="2" type="ORF">DW747_06070</name>
</gene>
<keyword evidence="1" id="KW-1133">Transmembrane helix</keyword>
<sequence>MKKHLTSILLLLLPAVLIIYAPQAVRGASAGLVLWFNQVLPVLFPFALILQLIMSANALSGISCLTAPIMQKCLHLSPACSFCLLAGFLCGFPMGTAVSVQAFENGLISRKEAQLLSGVCNHASPMFFGGYILNQILPDHPLHSCLILIFYASPFLWFLLRCFFLHHPPVSVPDRAVAKNTRPSAPLPFRTILLNASELMLKIGVCMMIFSILQAIIGSLPFVPASLSAVLALFLEITSGSAAVRLLPLQLCLKTSLIMGGTAFGGLCIAFQSFALLRTQKLSCVQYLADKSAVGMITAALVWILYQIV</sequence>
<protein>
    <recommendedName>
        <fullName evidence="4">Transporter</fullName>
    </recommendedName>
</protein>
<feature type="transmembrane region" description="Helical" evidence="1">
    <location>
        <begin position="288"/>
        <end position="306"/>
    </location>
</feature>
<keyword evidence="1" id="KW-0812">Transmembrane</keyword>
<accession>A0A3E2XMZ7</accession>
<comment type="caution">
    <text evidence="2">The sequence shown here is derived from an EMBL/GenBank/DDBJ whole genome shotgun (WGS) entry which is preliminary data.</text>
</comment>
<dbReference type="Proteomes" id="UP000261231">
    <property type="component" value="Unassembled WGS sequence"/>
</dbReference>
<dbReference type="RefSeq" id="WP_015514039.1">
    <property type="nucleotide sequence ID" value="NZ_JAQDKA010000002.1"/>
</dbReference>
<evidence type="ECO:0000313" key="2">
    <source>
        <dbReference type="EMBL" id="RGC48834.1"/>
    </source>
</evidence>
<evidence type="ECO:0008006" key="4">
    <source>
        <dbReference type="Google" id="ProtNLM"/>
    </source>
</evidence>
<evidence type="ECO:0000313" key="3">
    <source>
        <dbReference type="Proteomes" id="UP000261231"/>
    </source>
</evidence>
<dbReference type="EMBL" id="QVFD01000004">
    <property type="protein sequence ID" value="RGC48834.1"/>
    <property type="molecule type" value="Genomic_DNA"/>
</dbReference>
<reference evidence="2 3" key="1">
    <citation type="submission" date="2018-08" db="EMBL/GenBank/DDBJ databases">
        <title>A genome reference for cultivated species of the human gut microbiota.</title>
        <authorList>
            <person name="Zou Y."/>
            <person name="Xue W."/>
            <person name="Luo G."/>
        </authorList>
    </citation>
    <scope>NUCLEOTIDE SEQUENCE [LARGE SCALE GENOMIC DNA]</scope>
    <source>
        <strain evidence="2 3">AM28-39</strain>
    </source>
</reference>
<feature type="transmembrane region" description="Helical" evidence="1">
    <location>
        <begin position="43"/>
        <end position="67"/>
    </location>
</feature>
<feature type="transmembrane region" description="Helical" evidence="1">
    <location>
        <begin position="257"/>
        <end position="276"/>
    </location>
</feature>
<proteinExistence type="predicted"/>